<evidence type="ECO:0000313" key="3">
    <source>
        <dbReference type="RefSeq" id="XP_013419157.1"/>
    </source>
</evidence>
<dbReference type="AlphaFoldDB" id="A0A1S3K9I3"/>
<dbReference type="PANTHER" id="PTHR33444">
    <property type="entry name" value="SI:DKEY-19B23.12-RELATED"/>
    <property type="match status" value="1"/>
</dbReference>
<dbReference type="STRING" id="7574.A0A1S3K9I3"/>
<keyword evidence="1" id="KW-0812">Transmembrane</keyword>
<evidence type="ECO:0000256" key="1">
    <source>
        <dbReference type="SAM" id="Phobius"/>
    </source>
</evidence>
<dbReference type="OrthoDB" id="6157510at2759"/>
<keyword evidence="1" id="KW-1133">Transmembrane helix</keyword>
<keyword evidence="2" id="KW-1185">Reference proteome</keyword>
<feature type="transmembrane region" description="Helical" evidence="1">
    <location>
        <begin position="130"/>
        <end position="148"/>
    </location>
</feature>
<dbReference type="InterPro" id="IPR040350">
    <property type="entry name" value="TMEM272"/>
</dbReference>
<dbReference type="KEGG" id="lak:106179896"/>
<name>A0A1S3K9I3_LINAN</name>
<feature type="transmembrane region" description="Helical" evidence="1">
    <location>
        <begin position="185"/>
        <end position="205"/>
    </location>
</feature>
<dbReference type="InParanoid" id="A0A1S3K9I3"/>
<keyword evidence="1" id="KW-0472">Membrane</keyword>
<feature type="transmembrane region" description="Helical" evidence="1">
    <location>
        <begin position="95"/>
        <end position="118"/>
    </location>
</feature>
<proteinExistence type="predicted"/>
<dbReference type="GeneID" id="106179896"/>
<feature type="transmembrane region" description="Helical" evidence="1">
    <location>
        <begin position="225"/>
        <end position="252"/>
    </location>
</feature>
<dbReference type="Proteomes" id="UP000085678">
    <property type="component" value="Unplaced"/>
</dbReference>
<sequence length="258" mass="29226">MAGEVTKDHLWPEFHYGPNGQFRSFSATGTVQLKFKIDGAREINTDDLGSQKLRAAAGTSAGYGSVTSQFIEAREDSATYFEFLSRTGDIVCNSVAVTVVCGLCMGLPLAMICIGVQYLQECPKQPKIPIYLLVGGCFGVLKLLALIWKQHKARRLERMDQMYEAEDDEMEDPVMSRSSKFTEGILTLFLFVWFILGNVWVYGIWKPRFEQVIMEPGNWCDETVYMFAFVQIIIVYAMIFLACVVLLGLYICHRCDRK</sequence>
<protein>
    <submittedName>
        <fullName evidence="3">Uncharacterized protein LOC106179896</fullName>
    </submittedName>
</protein>
<reference evidence="3" key="1">
    <citation type="submission" date="2025-08" db="UniProtKB">
        <authorList>
            <consortium name="RefSeq"/>
        </authorList>
    </citation>
    <scope>IDENTIFICATION</scope>
    <source>
        <tissue evidence="3">Gonads</tissue>
    </source>
</reference>
<gene>
    <name evidence="3" type="primary">LOC106179896</name>
</gene>
<organism evidence="2 3">
    <name type="scientific">Lingula anatina</name>
    <name type="common">Brachiopod</name>
    <name type="synonym">Lingula unguis</name>
    <dbReference type="NCBI Taxonomy" id="7574"/>
    <lineage>
        <taxon>Eukaryota</taxon>
        <taxon>Metazoa</taxon>
        <taxon>Spiralia</taxon>
        <taxon>Lophotrochozoa</taxon>
        <taxon>Brachiopoda</taxon>
        <taxon>Linguliformea</taxon>
        <taxon>Lingulata</taxon>
        <taxon>Lingulida</taxon>
        <taxon>Linguloidea</taxon>
        <taxon>Lingulidae</taxon>
        <taxon>Lingula</taxon>
    </lineage>
</organism>
<accession>A0A1S3K9I3</accession>
<evidence type="ECO:0000313" key="2">
    <source>
        <dbReference type="Proteomes" id="UP000085678"/>
    </source>
</evidence>
<dbReference type="PANTHER" id="PTHR33444:SF7">
    <property type="entry name" value="TRANSMEMBRANE PROTEIN 272"/>
    <property type="match status" value="1"/>
</dbReference>
<dbReference type="RefSeq" id="XP_013419157.1">
    <property type="nucleotide sequence ID" value="XM_013563703.1"/>
</dbReference>